<evidence type="ECO:0000259" key="1">
    <source>
        <dbReference type="Pfam" id="PF20150"/>
    </source>
</evidence>
<comment type="caution">
    <text evidence="2">The sequence shown here is derived from an EMBL/GenBank/DDBJ whole genome shotgun (WGS) entry which is preliminary data.</text>
</comment>
<feature type="domain" description="2EXR" evidence="1">
    <location>
        <begin position="21"/>
        <end position="120"/>
    </location>
</feature>
<proteinExistence type="predicted"/>
<reference evidence="2" key="1">
    <citation type="submission" date="2023-01" db="EMBL/GenBank/DDBJ databases">
        <authorList>
            <person name="Piombo E."/>
        </authorList>
    </citation>
    <scope>NUCLEOTIDE SEQUENCE</scope>
</reference>
<evidence type="ECO:0000313" key="3">
    <source>
        <dbReference type="Proteomes" id="UP001160390"/>
    </source>
</evidence>
<protein>
    <recommendedName>
        <fullName evidence="1">2EXR domain-containing protein</fullName>
    </recommendedName>
</protein>
<dbReference type="Proteomes" id="UP001160390">
    <property type="component" value="Unassembled WGS sequence"/>
</dbReference>
<dbReference type="InterPro" id="IPR045518">
    <property type="entry name" value="2EXR"/>
</dbReference>
<keyword evidence="3" id="KW-1185">Reference proteome</keyword>
<accession>A0AA35QFT3</accession>
<evidence type="ECO:0000313" key="2">
    <source>
        <dbReference type="EMBL" id="CAI6101185.1"/>
    </source>
</evidence>
<organism evidence="2 3">
    <name type="scientific">Clonostachys chloroleuca</name>
    <dbReference type="NCBI Taxonomy" id="1926264"/>
    <lineage>
        <taxon>Eukaryota</taxon>
        <taxon>Fungi</taxon>
        <taxon>Dikarya</taxon>
        <taxon>Ascomycota</taxon>
        <taxon>Pezizomycotina</taxon>
        <taxon>Sordariomycetes</taxon>
        <taxon>Hypocreomycetidae</taxon>
        <taxon>Hypocreales</taxon>
        <taxon>Bionectriaceae</taxon>
        <taxon>Clonostachys</taxon>
    </lineage>
</organism>
<dbReference type="EMBL" id="CABFNP030001360">
    <property type="protein sequence ID" value="CAI6101185.1"/>
    <property type="molecule type" value="Genomic_DNA"/>
</dbReference>
<gene>
    <name evidence="2" type="ORF">CCHLO57077_00006401</name>
</gene>
<dbReference type="Pfam" id="PF20150">
    <property type="entry name" value="2EXR"/>
    <property type="match status" value="1"/>
</dbReference>
<name>A0AA35QFT3_9HYPO</name>
<dbReference type="AlphaFoldDB" id="A0AA35QFT3"/>
<sequence length="390" mass="45999">MVASQETRIINPTLKKGKGGFKRFPRLPPEIRLEIWRQSLLYERLLRVDLQPGATAEDLSHEDEPRETRLAAKEYLEAHSEGFIMVLRTRDHMSKLFRVCYESRQLAISFYRVKIPCYFKEVGVPAQQLFQEVDDQDILRQALARLRSVMFGYDGTLGRAMPHTAVNVFGKAQLSRSRPLLASVPRFERLPQDPRPVEEELKNVYLPLGDPREQVYRWLRLLDRWEIINDNHPVEYRFMITCGDRRVETRQEARMSLKQERRMWKRTKTWYMNKRGRRRFQDDDQTLPSAYGFWLFPIDAFGMIPEAHPDIRHEGALKRTDLAKPANVWTLRRLWDLSIQKPELCLQHLPSRPKPISMGGVSKRPSWRSCRSSVRNAAYDIISRAYSRFS</sequence>